<keyword evidence="2" id="KW-0479">Metal-binding</keyword>
<dbReference type="Pfam" id="PF01397">
    <property type="entry name" value="Terpene_synth"/>
    <property type="match status" value="1"/>
</dbReference>
<dbReference type="InterPro" id="IPR050148">
    <property type="entry name" value="Terpene_synthase-like"/>
</dbReference>
<dbReference type="SUPFAM" id="SSF48576">
    <property type="entry name" value="Terpenoid synthases"/>
    <property type="match status" value="1"/>
</dbReference>
<dbReference type="PANTHER" id="PTHR31225:SF252">
    <property type="entry name" value="TERPENE SYNTHASE 12-RELATED"/>
    <property type="match status" value="1"/>
</dbReference>
<dbReference type="InterPro" id="IPR036965">
    <property type="entry name" value="Terpene_synth_N_sf"/>
</dbReference>
<organism evidence="7 8">
    <name type="scientific">Vitis rotundifolia</name>
    <name type="common">Muscadine grape</name>
    <dbReference type="NCBI Taxonomy" id="103349"/>
    <lineage>
        <taxon>Eukaryota</taxon>
        <taxon>Viridiplantae</taxon>
        <taxon>Streptophyta</taxon>
        <taxon>Embryophyta</taxon>
        <taxon>Tracheophyta</taxon>
        <taxon>Spermatophyta</taxon>
        <taxon>Magnoliopsida</taxon>
        <taxon>eudicotyledons</taxon>
        <taxon>Gunneridae</taxon>
        <taxon>Pentapetalae</taxon>
        <taxon>rosids</taxon>
        <taxon>Vitales</taxon>
        <taxon>Vitaceae</taxon>
        <taxon>Viteae</taxon>
        <taxon>Vitis</taxon>
    </lineage>
</organism>
<dbReference type="SUPFAM" id="SSF48239">
    <property type="entry name" value="Terpenoid cyclases/Protein prenyltransferases"/>
    <property type="match status" value="1"/>
</dbReference>
<accession>A0AA39DKD4</accession>
<dbReference type="GO" id="GO:0010333">
    <property type="term" value="F:terpene synthase activity"/>
    <property type="evidence" value="ECO:0007669"/>
    <property type="project" value="InterPro"/>
</dbReference>
<keyword evidence="8" id="KW-1185">Reference proteome</keyword>
<comment type="cofactor">
    <cofactor evidence="1">
        <name>Mg(2+)</name>
        <dbReference type="ChEBI" id="CHEBI:18420"/>
    </cofactor>
</comment>
<evidence type="ECO:0000313" key="7">
    <source>
        <dbReference type="EMBL" id="KAJ9686770.1"/>
    </source>
</evidence>
<dbReference type="GO" id="GO:0000287">
    <property type="term" value="F:magnesium ion binding"/>
    <property type="evidence" value="ECO:0007669"/>
    <property type="project" value="InterPro"/>
</dbReference>
<protein>
    <recommendedName>
        <fullName evidence="9">Isoprene synthase</fullName>
    </recommendedName>
</protein>
<evidence type="ECO:0000259" key="6">
    <source>
        <dbReference type="Pfam" id="PF03936"/>
    </source>
</evidence>
<name>A0AA39DKD4_VITRO</name>
<reference evidence="7 8" key="1">
    <citation type="journal article" date="2023" name="BMC Biotechnol.">
        <title>Vitis rotundifolia cv Carlos genome sequencing.</title>
        <authorList>
            <person name="Huff M."/>
            <person name="Hulse-Kemp A."/>
            <person name="Scheffler B."/>
            <person name="Youngblood R."/>
            <person name="Simpson S."/>
            <person name="Babiker E."/>
            <person name="Staton M."/>
        </authorList>
    </citation>
    <scope>NUCLEOTIDE SEQUENCE [LARGE SCALE GENOMIC DNA]</scope>
    <source>
        <tissue evidence="7">Leaf</tissue>
    </source>
</reference>
<dbReference type="Pfam" id="PF03936">
    <property type="entry name" value="Terpene_synth_C"/>
    <property type="match status" value="1"/>
</dbReference>
<dbReference type="CDD" id="cd00684">
    <property type="entry name" value="Terpene_cyclase_plant_C1"/>
    <property type="match status" value="1"/>
</dbReference>
<dbReference type="FunFam" id="1.10.600.10:FF:000007">
    <property type="entry name" value="Isoprene synthase, chloroplastic"/>
    <property type="match status" value="1"/>
</dbReference>
<dbReference type="Gene3D" id="1.10.600.10">
    <property type="entry name" value="Farnesyl Diphosphate Synthase"/>
    <property type="match status" value="1"/>
</dbReference>
<dbReference type="EMBL" id="JARBHA010000012">
    <property type="protein sequence ID" value="KAJ9686770.1"/>
    <property type="molecule type" value="Genomic_DNA"/>
</dbReference>
<feature type="domain" description="Terpene synthase N-terminal" evidence="5">
    <location>
        <begin position="57"/>
        <end position="239"/>
    </location>
</feature>
<dbReference type="GO" id="GO:0016102">
    <property type="term" value="P:diterpenoid biosynthetic process"/>
    <property type="evidence" value="ECO:0007669"/>
    <property type="project" value="InterPro"/>
</dbReference>
<evidence type="ECO:0000256" key="2">
    <source>
        <dbReference type="ARBA" id="ARBA00022723"/>
    </source>
</evidence>
<evidence type="ECO:0000256" key="4">
    <source>
        <dbReference type="ARBA" id="ARBA00023239"/>
    </source>
</evidence>
<dbReference type="Gene3D" id="1.50.10.130">
    <property type="entry name" value="Terpene synthase, N-terminal domain"/>
    <property type="match status" value="1"/>
</dbReference>
<dbReference type="AlphaFoldDB" id="A0AA39DKD4"/>
<dbReference type="InterPro" id="IPR044814">
    <property type="entry name" value="Terpene_cyclase_plant_C1"/>
</dbReference>
<dbReference type="InterPro" id="IPR008930">
    <property type="entry name" value="Terpenoid_cyclase/PrenylTrfase"/>
</dbReference>
<dbReference type="SFLD" id="SFLDG01019">
    <property type="entry name" value="Terpene_Cyclase_Like_1_C_Termi"/>
    <property type="match status" value="1"/>
</dbReference>
<dbReference type="PANTHER" id="PTHR31225">
    <property type="entry name" value="OS04G0344100 PROTEIN-RELATED"/>
    <property type="match status" value="1"/>
</dbReference>
<evidence type="ECO:0000256" key="3">
    <source>
        <dbReference type="ARBA" id="ARBA00022842"/>
    </source>
</evidence>
<evidence type="ECO:0000256" key="1">
    <source>
        <dbReference type="ARBA" id="ARBA00001946"/>
    </source>
</evidence>
<dbReference type="FunFam" id="1.50.10.130:FF:000001">
    <property type="entry name" value="Isoprene synthase, chloroplastic"/>
    <property type="match status" value="1"/>
</dbReference>
<evidence type="ECO:0000313" key="8">
    <source>
        <dbReference type="Proteomes" id="UP001168098"/>
    </source>
</evidence>
<dbReference type="InterPro" id="IPR005630">
    <property type="entry name" value="Terpene_synthase_metal-bd"/>
</dbReference>
<dbReference type="Proteomes" id="UP001168098">
    <property type="component" value="Unassembled WGS sequence"/>
</dbReference>
<keyword evidence="3" id="KW-0460">Magnesium</keyword>
<dbReference type="InterPro" id="IPR034741">
    <property type="entry name" value="Terpene_cyclase-like_1_C"/>
</dbReference>
<evidence type="ECO:0008006" key="9">
    <source>
        <dbReference type="Google" id="ProtNLM"/>
    </source>
</evidence>
<proteinExistence type="predicted"/>
<keyword evidence="4" id="KW-0456">Lyase</keyword>
<feature type="domain" description="Terpene synthase metal-binding" evidence="6">
    <location>
        <begin position="299"/>
        <end position="536"/>
    </location>
</feature>
<gene>
    <name evidence="7" type="ORF">PVL29_015563</name>
</gene>
<sequence>MALHLFNIPKQFSLTQNVPRHPLHGTCMKKRIKCLAGNQDLSQTIERRSANYQPAAWSYDLLESLKKDNREEIFDGGLKTLEKMYEDRAKKLEEEVKCRMYEDNIEPLALLELVDDIQNLGLGYRFEKDIKRSLQRRILEVSNVTFEKSLHAAALSFRILRQHGYEVSQDVFKSFMDQNGNFQAELCKDVKGMLSLYEASYHAFEEENLLQEAKAFTKTHLKNLDANIDKSLQELVNHAIELPSHHRMLRLEARWRIEEYKRSEGADDVLLELAILDFNMVQSSLQRELQDMSRWWRRMGIANKLQFARDRLMESFFWAVGMVFEPEYSNCRKGLTKVAALITTLDDIYDIYGSLDELEQFTDAVERWDVNMMNSLPDYMKLFFLELYNTTNDMAYDCLKEQGENSLPYLRKAWADLCKVFLQEAKWFYTKCTPTFEEYLDNGWRSASGLVLLVHAYFLMSKNITKEALEGLEKEHDFLRCPNIIFRLSNDLASWKAEIEGGESAKSISCYMNQTGLSEDRAREHMNNLIDESWKKMNKVRAVDSSSPFEKPFVETAINLARIAQCTYQYGDSHSAPDGRSKKRVLSVIVEPIPLMER</sequence>
<dbReference type="SFLD" id="SFLDS00005">
    <property type="entry name" value="Isoprenoid_Synthase_Type_I"/>
    <property type="match status" value="1"/>
</dbReference>
<dbReference type="InterPro" id="IPR001906">
    <property type="entry name" value="Terpene_synth_N"/>
</dbReference>
<evidence type="ECO:0000259" key="5">
    <source>
        <dbReference type="Pfam" id="PF01397"/>
    </source>
</evidence>
<dbReference type="InterPro" id="IPR008949">
    <property type="entry name" value="Isoprenoid_synthase_dom_sf"/>
</dbReference>
<comment type="caution">
    <text evidence="7">The sequence shown here is derived from an EMBL/GenBank/DDBJ whole genome shotgun (WGS) entry which is preliminary data.</text>
</comment>